<keyword evidence="1" id="KW-0472">Membrane</keyword>
<keyword evidence="2" id="KW-0732">Signal</keyword>
<organism evidence="3 4">
    <name type="scientific">Nonlabens ponticola</name>
    <dbReference type="NCBI Taxonomy" id="2496866"/>
    <lineage>
        <taxon>Bacteria</taxon>
        <taxon>Pseudomonadati</taxon>
        <taxon>Bacteroidota</taxon>
        <taxon>Flavobacteriia</taxon>
        <taxon>Flavobacteriales</taxon>
        <taxon>Flavobacteriaceae</taxon>
        <taxon>Nonlabens</taxon>
    </lineage>
</organism>
<dbReference type="RefSeq" id="WP_126445125.1">
    <property type="nucleotide sequence ID" value="NZ_CP034549.1"/>
</dbReference>
<reference evidence="3 4" key="1">
    <citation type="submission" date="2018-12" db="EMBL/GenBank/DDBJ databases">
        <title>Complete genome of Nonlabens sp. MJ115.</title>
        <authorList>
            <person name="Choi H.S."/>
            <person name="Jung J."/>
        </authorList>
    </citation>
    <scope>NUCLEOTIDE SEQUENCE [LARGE SCALE GENOMIC DNA]</scope>
    <source>
        <strain evidence="3 4">MJ115</strain>
    </source>
</reference>
<evidence type="ECO:0000256" key="1">
    <source>
        <dbReference type="SAM" id="Phobius"/>
    </source>
</evidence>
<feature type="signal peptide" evidence="2">
    <location>
        <begin position="1"/>
        <end position="18"/>
    </location>
</feature>
<dbReference type="AlphaFoldDB" id="A0A3S9MV93"/>
<keyword evidence="4" id="KW-1185">Reference proteome</keyword>
<evidence type="ECO:0008006" key="5">
    <source>
        <dbReference type="Google" id="ProtNLM"/>
    </source>
</evidence>
<keyword evidence="1" id="KW-1133">Transmembrane helix</keyword>
<name>A0A3S9MV93_9FLAO</name>
<protein>
    <recommendedName>
        <fullName evidence="5">DUF4381 domain-containing protein</fullName>
    </recommendedName>
</protein>
<feature type="transmembrane region" description="Helical" evidence="1">
    <location>
        <begin position="148"/>
        <end position="167"/>
    </location>
</feature>
<gene>
    <name evidence="3" type="ORF">EJ995_02050</name>
</gene>
<feature type="transmembrane region" description="Helical" evidence="1">
    <location>
        <begin position="325"/>
        <end position="349"/>
    </location>
</feature>
<evidence type="ECO:0000313" key="3">
    <source>
        <dbReference type="EMBL" id="AZQ43073.1"/>
    </source>
</evidence>
<feature type="chain" id="PRO_5019159730" description="DUF4381 domain-containing protein" evidence="2">
    <location>
        <begin position="19"/>
        <end position="544"/>
    </location>
</feature>
<accession>A0A3S9MV93</accession>
<keyword evidence="1" id="KW-0812">Transmembrane</keyword>
<evidence type="ECO:0000313" key="4">
    <source>
        <dbReference type="Proteomes" id="UP000279600"/>
    </source>
</evidence>
<dbReference type="Proteomes" id="UP000279600">
    <property type="component" value="Chromosome"/>
</dbReference>
<dbReference type="OrthoDB" id="9807384at2"/>
<sequence>MRKLLFIFIALISTTAGAQSTAVQTSVDRDSIMMGEEILLQLAVPVTKDDLVIFPIQQNVGPLEVIESYPVDTIRENDNITLFKKYGLTQWDSGDYRIPALKVIKNNASIYSDSLMVKVREVKADTTVQKMFPIKADIENDYPKPFNWAGLLWLLLWIPLGIVFVLLSRKRTRKMYEDTLPPFEWAKYRLKLLEESKLAQNGAWKEYYTELTYILRRYIDQKVYDHALENTTDELLENLKQETAARDVSLTDKTLARLEQLLKKADLIKFAGMSGDAISAKEDRGAAHDIIYNIHQVLPPPSEDELQLDVEYRRKQDRKNKIKKIALYIGATILAIAVAIGTWIAVVGYDNFKDQLFGNELREYYDGPRYTSSYGTPSITLTTPEILKRRLDKPVGGQLALATSNIDMFSLNDMDSDLYVILMTMQFKGQGPAADEEIPAELFTEPIYTSLEEQGATNIVMLDEPAELQGFKGLKLEGTYEYDEQAFEYVVYLYIQGAAVQQVWIGNLKTNNDEEDKEYGRLLREQIVNSIELKKPQPKNDQQQ</sequence>
<evidence type="ECO:0000256" key="2">
    <source>
        <dbReference type="SAM" id="SignalP"/>
    </source>
</evidence>
<dbReference type="KEGG" id="noj:EJ995_02050"/>
<dbReference type="EMBL" id="CP034549">
    <property type="protein sequence ID" value="AZQ43073.1"/>
    <property type="molecule type" value="Genomic_DNA"/>
</dbReference>
<proteinExistence type="predicted"/>